<accession>S7VES7</accession>
<dbReference type="OrthoDB" id="9805591at2"/>
<dbReference type="InterPro" id="IPR036097">
    <property type="entry name" value="HisK_dim/P_sf"/>
</dbReference>
<evidence type="ECO:0000256" key="10">
    <source>
        <dbReference type="SAM" id="Phobius"/>
    </source>
</evidence>
<keyword evidence="10" id="KW-0812">Transmembrane</keyword>
<comment type="catalytic activity">
    <reaction evidence="1">
        <text>ATP + protein L-histidine = ADP + protein N-phospho-L-histidine.</text>
        <dbReference type="EC" id="2.7.13.3"/>
    </reaction>
</comment>
<dbReference type="EMBL" id="ATHJ01000061">
    <property type="protein sequence ID" value="EPR42968.1"/>
    <property type="molecule type" value="Genomic_DNA"/>
</dbReference>
<dbReference type="Pfam" id="PF00512">
    <property type="entry name" value="HisKA"/>
    <property type="match status" value="1"/>
</dbReference>
<evidence type="ECO:0000256" key="5">
    <source>
        <dbReference type="ARBA" id="ARBA00022741"/>
    </source>
</evidence>
<organism evidence="12 13">
    <name type="scientific">Desulfococcus multivorans DSM 2059</name>
    <dbReference type="NCBI Taxonomy" id="1121405"/>
    <lineage>
        <taxon>Bacteria</taxon>
        <taxon>Pseudomonadati</taxon>
        <taxon>Thermodesulfobacteriota</taxon>
        <taxon>Desulfobacteria</taxon>
        <taxon>Desulfobacterales</taxon>
        <taxon>Desulfococcaceae</taxon>
        <taxon>Desulfococcus</taxon>
    </lineage>
</organism>
<feature type="transmembrane region" description="Helical" evidence="10">
    <location>
        <begin position="82"/>
        <end position="105"/>
    </location>
</feature>
<evidence type="ECO:0000256" key="2">
    <source>
        <dbReference type="ARBA" id="ARBA00012438"/>
    </source>
</evidence>
<keyword evidence="9" id="KW-0175">Coiled coil</keyword>
<protein>
    <recommendedName>
        <fullName evidence="2">histidine kinase</fullName>
        <ecNumber evidence="2">2.7.13.3</ecNumber>
    </recommendedName>
</protein>
<evidence type="ECO:0000256" key="6">
    <source>
        <dbReference type="ARBA" id="ARBA00022777"/>
    </source>
</evidence>
<evidence type="ECO:0000256" key="1">
    <source>
        <dbReference type="ARBA" id="ARBA00000085"/>
    </source>
</evidence>
<gene>
    <name evidence="12" type="ORF">dsmv_0049</name>
</gene>
<dbReference type="InterPro" id="IPR005467">
    <property type="entry name" value="His_kinase_dom"/>
</dbReference>
<dbReference type="PANTHER" id="PTHR43065">
    <property type="entry name" value="SENSOR HISTIDINE KINASE"/>
    <property type="match status" value="1"/>
</dbReference>
<evidence type="ECO:0000256" key="3">
    <source>
        <dbReference type="ARBA" id="ARBA00022553"/>
    </source>
</evidence>
<evidence type="ECO:0000259" key="11">
    <source>
        <dbReference type="PROSITE" id="PS50109"/>
    </source>
</evidence>
<dbReference type="CDD" id="cd00082">
    <property type="entry name" value="HisKA"/>
    <property type="match status" value="1"/>
</dbReference>
<dbReference type="PROSITE" id="PS50109">
    <property type="entry name" value="HIS_KIN"/>
    <property type="match status" value="1"/>
</dbReference>
<dbReference type="InterPro" id="IPR004358">
    <property type="entry name" value="Sig_transdc_His_kin-like_C"/>
</dbReference>
<dbReference type="SMART" id="SM00387">
    <property type="entry name" value="HATPase_c"/>
    <property type="match status" value="1"/>
</dbReference>
<feature type="transmembrane region" description="Helical" evidence="10">
    <location>
        <begin position="6"/>
        <end position="29"/>
    </location>
</feature>
<dbReference type="Proteomes" id="UP000014977">
    <property type="component" value="Unassembled WGS sequence"/>
</dbReference>
<name>S7VES7_DESML</name>
<dbReference type="InterPro" id="IPR036890">
    <property type="entry name" value="HATPase_C_sf"/>
</dbReference>
<keyword evidence="10" id="KW-1133">Transmembrane helix</keyword>
<dbReference type="PATRIC" id="fig|1121405.3.peg.848"/>
<dbReference type="Pfam" id="PF02518">
    <property type="entry name" value="HATPase_c"/>
    <property type="match status" value="1"/>
</dbReference>
<proteinExistence type="predicted"/>
<dbReference type="AlphaFoldDB" id="S7VES7"/>
<dbReference type="GO" id="GO:0000155">
    <property type="term" value="F:phosphorelay sensor kinase activity"/>
    <property type="evidence" value="ECO:0007669"/>
    <property type="project" value="InterPro"/>
</dbReference>
<dbReference type="Gene3D" id="1.10.287.130">
    <property type="match status" value="1"/>
</dbReference>
<dbReference type="SMART" id="SM00388">
    <property type="entry name" value="HisKA"/>
    <property type="match status" value="1"/>
</dbReference>
<sequence>MIVPAIPIIVVDLVGSVAMIVLSFMCIGLTRELNRRNPNHLMWTYLLWMSYFLAGFAVSRSAGHILKQVLLFTGHGEVWELIRPFSGGVNTFMLIIVASITLFFGQAWRVYREIMNDKTAIQTAHRELLDLNENLERRVRERTEALARSEKQIAQADKLASIGQLSSGIAHEINNPLGIILGYTQLLIRSEPAGTQKFEDLKIIEKHVKNCKAIVADLLNFARSSKPENTLVDIHDIIEEVLVFVTHQAGANALTFRREYDRSAPPLYMDEKKIRQVLINLIMNAQHANHNQGTIRIATLYDAPAGQLLIRVKDTGYGIEKKDLPRIFDPFFTTKPTGEGTGLGLAVSYGIVKNHGGNISVESEPGKGAEFTITLPATPRPGDHVS</sequence>
<keyword evidence="8" id="KW-0902">Two-component regulatory system</keyword>
<evidence type="ECO:0000313" key="13">
    <source>
        <dbReference type="Proteomes" id="UP000014977"/>
    </source>
</evidence>
<keyword evidence="7" id="KW-0067">ATP-binding</keyword>
<keyword evidence="6 12" id="KW-0418">Kinase</keyword>
<evidence type="ECO:0000256" key="9">
    <source>
        <dbReference type="SAM" id="Coils"/>
    </source>
</evidence>
<keyword evidence="5" id="KW-0547">Nucleotide-binding</keyword>
<feature type="domain" description="Histidine kinase" evidence="11">
    <location>
        <begin position="168"/>
        <end position="379"/>
    </location>
</feature>
<keyword evidence="4" id="KW-0808">Transferase</keyword>
<keyword evidence="13" id="KW-1185">Reference proteome</keyword>
<dbReference type="InterPro" id="IPR003594">
    <property type="entry name" value="HATPase_dom"/>
</dbReference>
<dbReference type="FunFam" id="3.30.565.10:FF:000006">
    <property type="entry name" value="Sensor histidine kinase WalK"/>
    <property type="match status" value="1"/>
</dbReference>
<evidence type="ECO:0000256" key="4">
    <source>
        <dbReference type="ARBA" id="ARBA00022679"/>
    </source>
</evidence>
<reference evidence="12 13" key="1">
    <citation type="journal article" date="2013" name="Genome Announc.">
        <title>Draft genome sequences for three mercury-methylating, sulfate-reducing bacteria.</title>
        <authorList>
            <person name="Brown S.D."/>
            <person name="Hurt R.A.Jr."/>
            <person name="Gilmour C.C."/>
            <person name="Elias D.A."/>
        </authorList>
    </citation>
    <scope>NUCLEOTIDE SEQUENCE [LARGE SCALE GENOMIC DNA]</scope>
    <source>
        <strain evidence="12 13">DSM 2059</strain>
    </source>
</reference>
<evidence type="ECO:0000256" key="8">
    <source>
        <dbReference type="ARBA" id="ARBA00023012"/>
    </source>
</evidence>
<evidence type="ECO:0000313" key="12">
    <source>
        <dbReference type="EMBL" id="EPR42968.1"/>
    </source>
</evidence>
<dbReference type="STRING" id="897.B2D07_10335"/>
<dbReference type="SUPFAM" id="SSF47384">
    <property type="entry name" value="Homodimeric domain of signal transducing histidine kinase"/>
    <property type="match status" value="1"/>
</dbReference>
<dbReference type="eggNOG" id="COG4191">
    <property type="taxonomic scope" value="Bacteria"/>
</dbReference>
<dbReference type="SUPFAM" id="SSF55874">
    <property type="entry name" value="ATPase domain of HSP90 chaperone/DNA topoisomerase II/histidine kinase"/>
    <property type="match status" value="1"/>
</dbReference>
<keyword evidence="10" id="KW-0472">Membrane</keyword>
<evidence type="ECO:0000256" key="7">
    <source>
        <dbReference type="ARBA" id="ARBA00022840"/>
    </source>
</evidence>
<dbReference type="InterPro" id="IPR003661">
    <property type="entry name" value="HisK_dim/P_dom"/>
</dbReference>
<dbReference type="Gene3D" id="3.30.565.10">
    <property type="entry name" value="Histidine kinase-like ATPase, C-terminal domain"/>
    <property type="match status" value="1"/>
</dbReference>
<dbReference type="PANTHER" id="PTHR43065:SF46">
    <property type="entry name" value="C4-DICARBOXYLATE TRANSPORT SENSOR PROTEIN DCTB"/>
    <property type="match status" value="1"/>
</dbReference>
<dbReference type="GO" id="GO:0005524">
    <property type="term" value="F:ATP binding"/>
    <property type="evidence" value="ECO:0007669"/>
    <property type="project" value="UniProtKB-KW"/>
</dbReference>
<dbReference type="PRINTS" id="PR00344">
    <property type="entry name" value="BCTRLSENSOR"/>
</dbReference>
<feature type="coiled-coil region" evidence="9">
    <location>
        <begin position="118"/>
        <end position="152"/>
    </location>
</feature>
<dbReference type="EC" id="2.7.13.3" evidence="2"/>
<feature type="transmembrane region" description="Helical" evidence="10">
    <location>
        <begin position="41"/>
        <end position="62"/>
    </location>
</feature>
<dbReference type="RefSeq" id="WP_020875066.1">
    <property type="nucleotide sequence ID" value="NZ_ATHJ01000061.1"/>
</dbReference>
<comment type="caution">
    <text evidence="12">The sequence shown here is derived from an EMBL/GenBank/DDBJ whole genome shotgun (WGS) entry which is preliminary data.</text>
</comment>
<keyword evidence="3" id="KW-0597">Phosphoprotein</keyword>